<sequence>MAEAAARTWLVEEGIGETRTILVENDQVIAARLERPGRLVSGQIEEATLIARAKGATRGTVRFAGGEEALVDGLDPAASEGAPLRIEVTRAAIAETGRLKRAQGRPTTKAVVPAPSLAQRLRRAGAPVKVVTRFAEDPWPELIAQALDGTFPFAGGALLVTPTPAMTLIDIDGTLPPRALALAAIPPIVAAVGLLDLGGSIGIDFPSLERREDRRAVDEALATALAHWPHQRTAMNGFGFVQLVARLERPSLIQTLRQDPALAGALLLLRQATFVAAPGRLLLTAHPRVCAIAAQHEAELMRRSGRTVIWQKDSTLALTGGFAQAIAA</sequence>
<keyword evidence="2" id="KW-1185">Reference proteome</keyword>
<name>A0A918UEP4_9SPHN</name>
<dbReference type="AlphaFoldDB" id="A0A918UEP4"/>
<comment type="caution">
    <text evidence="1">The sequence shown here is derived from an EMBL/GenBank/DDBJ whole genome shotgun (WGS) entry which is preliminary data.</text>
</comment>
<dbReference type="EMBL" id="BMZA01000002">
    <property type="protein sequence ID" value="GGY96800.1"/>
    <property type="molecule type" value="Genomic_DNA"/>
</dbReference>
<protein>
    <submittedName>
        <fullName evidence="1">Uncharacterized protein</fullName>
    </submittedName>
</protein>
<dbReference type="RefSeq" id="WP_189619991.1">
    <property type="nucleotide sequence ID" value="NZ_BMZA01000002.1"/>
</dbReference>
<proteinExistence type="predicted"/>
<reference evidence="1" key="2">
    <citation type="submission" date="2020-09" db="EMBL/GenBank/DDBJ databases">
        <authorList>
            <person name="Sun Q."/>
            <person name="Kim S."/>
        </authorList>
    </citation>
    <scope>NUCLEOTIDE SEQUENCE</scope>
    <source>
        <strain evidence="1">KCTC 32255</strain>
    </source>
</reference>
<dbReference type="Proteomes" id="UP000648075">
    <property type="component" value="Unassembled WGS sequence"/>
</dbReference>
<evidence type="ECO:0000313" key="1">
    <source>
        <dbReference type="EMBL" id="GGY96800.1"/>
    </source>
</evidence>
<evidence type="ECO:0000313" key="2">
    <source>
        <dbReference type="Proteomes" id="UP000648075"/>
    </source>
</evidence>
<organism evidence="1 2">
    <name type="scientific">Novosphingobium colocasiae</name>
    <dbReference type="NCBI Taxonomy" id="1256513"/>
    <lineage>
        <taxon>Bacteria</taxon>
        <taxon>Pseudomonadati</taxon>
        <taxon>Pseudomonadota</taxon>
        <taxon>Alphaproteobacteria</taxon>
        <taxon>Sphingomonadales</taxon>
        <taxon>Sphingomonadaceae</taxon>
        <taxon>Novosphingobium</taxon>
    </lineage>
</organism>
<reference evidence="1" key="1">
    <citation type="journal article" date="2014" name="Int. J. Syst. Evol. Microbiol.">
        <title>Complete genome sequence of Corynebacterium casei LMG S-19264T (=DSM 44701T), isolated from a smear-ripened cheese.</title>
        <authorList>
            <consortium name="US DOE Joint Genome Institute (JGI-PGF)"/>
            <person name="Walter F."/>
            <person name="Albersmeier A."/>
            <person name="Kalinowski J."/>
            <person name="Ruckert C."/>
        </authorList>
    </citation>
    <scope>NUCLEOTIDE SEQUENCE</scope>
    <source>
        <strain evidence="1">KCTC 32255</strain>
    </source>
</reference>
<accession>A0A918UEP4</accession>
<gene>
    <name evidence="1" type="ORF">GCM10011614_09640</name>
</gene>